<dbReference type="PANTHER" id="PTHR30349:SF64">
    <property type="entry name" value="PROPHAGE INTEGRASE INTD-RELATED"/>
    <property type="match status" value="1"/>
</dbReference>
<dbReference type="GO" id="GO:0015074">
    <property type="term" value="P:DNA integration"/>
    <property type="evidence" value="ECO:0007669"/>
    <property type="project" value="InterPro"/>
</dbReference>
<dbReference type="InterPro" id="IPR002104">
    <property type="entry name" value="Integrase_catalytic"/>
</dbReference>
<feature type="domain" description="Tyr recombinase" evidence="3">
    <location>
        <begin position="187"/>
        <end position="357"/>
    </location>
</feature>
<sequence length="385" mass="43071">MAHTASIEFGIESLNYGNSETGSTPQTQIYSERNRSQLVSGDPARSTHGPARTPAIAGDSSVLGLQGNPKSIPPSAVLGETGPTHRLRDEGGSLLSEQVLHAYILDLQSRGRRPKTIRSYLYALSYWPVNWPKFTEDLFPALDKMRHLAQRTRYNILTRWATFGKFADERFELANIVHDLPHVPLPRVLRNVPGEHEIQTLMAACTDDRDRAMIHLLAGTGIRWGEMPMERSQIRGDQFYTAEGKTGMRMIPLPESVAESLSRIGDSESLWLNERSGRPMELSGLLTRFRRLCNRLHRANPETTLITPHLLRHFFAVQFLESGGDIRALQEILGHKDISTTAIYLTITVGHLKKSMNRHSPASRLIGSGGTSHHLPESSYKEKTA</sequence>
<dbReference type="Gene3D" id="1.10.443.10">
    <property type="entry name" value="Intergrase catalytic core"/>
    <property type="match status" value="1"/>
</dbReference>
<comment type="caution">
    <text evidence="4">The sequence shown here is derived from an EMBL/GenBank/DDBJ whole genome shotgun (WGS) entry which is preliminary data.</text>
</comment>
<reference evidence="4" key="1">
    <citation type="journal article" date="2015" name="Nature">
        <title>Complex archaea that bridge the gap between prokaryotes and eukaryotes.</title>
        <authorList>
            <person name="Spang A."/>
            <person name="Saw J.H."/>
            <person name="Jorgensen S.L."/>
            <person name="Zaremba-Niedzwiedzka K."/>
            <person name="Martijn J."/>
            <person name="Lind A.E."/>
            <person name="van Eijk R."/>
            <person name="Schleper C."/>
            <person name="Guy L."/>
            <person name="Ettema T.J."/>
        </authorList>
    </citation>
    <scope>NUCLEOTIDE SEQUENCE</scope>
</reference>
<dbReference type="InterPro" id="IPR050090">
    <property type="entry name" value="Tyrosine_recombinase_XerCD"/>
</dbReference>
<feature type="region of interest" description="Disordered" evidence="2">
    <location>
        <begin position="360"/>
        <end position="385"/>
    </location>
</feature>
<dbReference type="InterPro" id="IPR011010">
    <property type="entry name" value="DNA_brk_join_enz"/>
</dbReference>
<dbReference type="AlphaFoldDB" id="A0A0F9QKU3"/>
<dbReference type="GO" id="GO:0003677">
    <property type="term" value="F:DNA binding"/>
    <property type="evidence" value="ECO:0007669"/>
    <property type="project" value="InterPro"/>
</dbReference>
<dbReference type="PANTHER" id="PTHR30349">
    <property type="entry name" value="PHAGE INTEGRASE-RELATED"/>
    <property type="match status" value="1"/>
</dbReference>
<keyword evidence="1" id="KW-0233">DNA recombination</keyword>
<protein>
    <recommendedName>
        <fullName evidence="3">Tyr recombinase domain-containing protein</fullName>
    </recommendedName>
</protein>
<evidence type="ECO:0000259" key="3">
    <source>
        <dbReference type="PROSITE" id="PS51898"/>
    </source>
</evidence>
<evidence type="ECO:0000256" key="2">
    <source>
        <dbReference type="SAM" id="MobiDB-lite"/>
    </source>
</evidence>
<evidence type="ECO:0000256" key="1">
    <source>
        <dbReference type="ARBA" id="ARBA00023172"/>
    </source>
</evidence>
<dbReference type="EMBL" id="LAZR01003889">
    <property type="protein sequence ID" value="KKN13746.1"/>
    <property type="molecule type" value="Genomic_DNA"/>
</dbReference>
<dbReference type="GO" id="GO:0006310">
    <property type="term" value="P:DNA recombination"/>
    <property type="evidence" value="ECO:0007669"/>
    <property type="project" value="UniProtKB-KW"/>
</dbReference>
<gene>
    <name evidence="4" type="ORF">LCGC14_1003290</name>
</gene>
<evidence type="ECO:0000313" key="4">
    <source>
        <dbReference type="EMBL" id="KKN13746.1"/>
    </source>
</evidence>
<dbReference type="PROSITE" id="PS51898">
    <property type="entry name" value="TYR_RECOMBINASE"/>
    <property type="match status" value="1"/>
</dbReference>
<dbReference type="SUPFAM" id="SSF56349">
    <property type="entry name" value="DNA breaking-rejoining enzymes"/>
    <property type="match status" value="1"/>
</dbReference>
<proteinExistence type="predicted"/>
<dbReference type="InterPro" id="IPR013762">
    <property type="entry name" value="Integrase-like_cat_sf"/>
</dbReference>
<dbReference type="Pfam" id="PF00589">
    <property type="entry name" value="Phage_integrase"/>
    <property type="match status" value="1"/>
</dbReference>
<organism evidence="4">
    <name type="scientific">marine sediment metagenome</name>
    <dbReference type="NCBI Taxonomy" id="412755"/>
    <lineage>
        <taxon>unclassified sequences</taxon>
        <taxon>metagenomes</taxon>
        <taxon>ecological metagenomes</taxon>
    </lineage>
</organism>
<accession>A0A0F9QKU3</accession>
<feature type="region of interest" description="Disordered" evidence="2">
    <location>
        <begin position="33"/>
        <end position="75"/>
    </location>
</feature>
<feature type="compositionally biased region" description="Basic and acidic residues" evidence="2">
    <location>
        <begin position="374"/>
        <end position="385"/>
    </location>
</feature>
<name>A0A0F9QKU3_9ZZZZ</name>